<accession>A0ABW3C9T8</accession>
<sequence>HVAARQPGVAAYRNARTRMHELMDALYDGLPDLPEGDQDITSTVNVNELVRVGLVRLEDGRPVSNTDQLDTDFLLGFLRSAANTRRNTTGSGTHRADPRGARVPQMDPDRQRAYGAVFRDLENFVQRLEEAARIGRRAVDLAYDGLTSGTLNPPEPPRDAGKRRNRKSMEREGDE</sequence>
<evidence type="ECO:0000313" key="3">
    <source>
        <dbReference type="Proteomes" id="UP001597083"/>
    </source>
</evidence>
<gene>
    <name evidence="2" type="ORF">ACFQ07_03225</name>
</gene>
<comment type="caution">
    <text evidence="2">The sequence shown here is derived from an EMBL/GenBank/DDBJ whole genome shotgun (WGS) entry which is preliminary data.</text>
</comment>
<evidence type="ECO:0000256" key="1">
    <source>
        <dbReference type="SAM" id="MobiDB-lite"/>
    </source>
</evidence>
<organism evidence="2 3">
    <name type="scientific">Actinomadura adrarensis</name>
    <dbReference type="NCBI Taxonomy" id="1819600"/>
    <lineage>
        <taxon>Bacteria</taxon>
        <taxon>Bacillati</taxon>
        <taxon>Actinomycetota</taxon>
        <taxon>Actinomycetes</taxon>
        <taxon>Streptosporangiales</taxon>
        <taxon>Thermomonosporaceae</taxon>
        <taxon>Actinomadura</taxon>
    </lineage>
</organism>
<proteinExistence type="predicted"/>
<dbReference type="EMBL" id="JBHTIR010000277">
    <property type="protein sequence ID" value="MFD0851211.1"/>
    <property type="molecule type" value="Genomic_DNA"/>
</dbReference>
<reference evidence="3" key="1">
    <citation type="journal article" date="2019" name="Int. J. Syst. Evol. Microbiol.">
        <title>The Global Catalogue of Microorganisms (GCM) 10K type strain sequencing project: providing services to taxonomists for standard genome sequencing and annotation.</title>
        <authorList>
            <consortium name="The Broad Institute Genomics Platform"/>
            <consortium name="The Broad Institute Genome Sequencing Center for Infectious Disease"/>
            <person name="Wu L."/>
            <person name="Ma J."/>
        </authorList>
    </citation>
    <scope>NUCLEOTIDE SEQUENCE [LARGE SCALE GENOMIC DNA]</scope>
    <source>
        <strain evidence="3">JCM 31696</strain>
    </source>
</reference>
<protein>
    <submittedName>
        <fullName evidence="2">Uncharacterized protein</fullName>
    </submittedName>
</protein>
<feature type="region of interest" description="Disordered" evidence="1">
    <location>
        <begin position="84"/>
        <end position="106"/>
    </location>
</feature>
<feature type="region of interest" description="Disordered" evidence="1">
    <location>
        <begin position="144"/>
        <end position="175"/>
    </location>
</feature>
<dbReference type="Proteomes" id="UP001597083">
    <property type="component" value="Unassembled WGS sequence"/>
</dbReference>
<name>A0ABW3C9T8_9ACTN</name>
<feature type="compositionally biased region" description="Basic and acidic residues" evidence="1">
    <location>
        <begin position="156"/>
        <end position="175"/>
    </location>
</feature>
<keyword evidence="3" id="KW-1185">Reference proteome</keyword>
<evidence type="ECO:0000313" key="2">
    <source>
        <dbReference type="EMBL" id="MFD0851211.1"/>
    </source>
</evidence>
<feature type="non-terminal residue" evidence="2">
    <location>
        <position position="1"/>
    </location>
</feature>